<keyword evidence="2" id="KW-0444">Lipid biosynthesis</keyword>
<evidence type="ECO:0000259" key="10">
    <source>
        <dbReference type="Pfam" id="PF07479"/>
    </source>
</evidence>
<keyword evidence="4" id="KW-0443">Lipid metabolism</keyword>
<evidence type="ECO:0000313" key="12">
    <source>
        <dbReference type="Proteomes" id="UP001200145"/>
    </source>
</evidence>
<comment type="catalytic activity">
    <reaction evidence="8">
        <text>sn-glycerol 3-phosphate + NADP(+) = dihydroxyacetone phosphate + NADPH + H(+)</text>
        <dbReference type="Rhea" id="RHEA:11096"/>
        <dbReference type="ChEBI" id="CHEBI:15378"/>
        <dbReference type="ChEBI" id="CHEBI:57597"/>
        <dbReference type="ChEBI" id="CHEBI:57642"/>
        <dbReference type="ChEBI" id="CHEBI:57783"/>
        <dbReference type="ChEBI" id="CHEBI:58349"/>
        <dbReference type="EC" id="1.1.1.94"/>
    </reaction>
</comment>
<sequence>MPALQKISIVGSGSWATALVKIFSESGVQVTWLLRSSAHVDHILMHRSPQHYLNYLSLNLDTIHPVADIATAVNAADHILFAVPSAYLESTLSDWEEILPPGKRLLVSIKGVVPGTGEIPSVFLARKLGTNARDCIVLGGPCHAEEIAMGRKTYLTVSGHDTTAVQEVAAAITSPYLKVIQNQDPMGVELAAIMKNVVGIAAGIVRGMNFGDNFLAVVISNALRETRTLVDTLHPAPRDLNDSAYFGDLLVTAYSGFSRNGAFGQLIGRGYSVHMAQTHMQMVAEGYPAARGLYTLANAAKLQLPLLSAVYRILYKQSSPFNEMRLLEHYLR</sequence>
<feature type="domain" description="Glycerol-3-phosphate dehydrogenase NAD-dependent N-terminal" evidence="9">
    <location>
        <begin position="6"/>
        <end position="163"/>
    </location>
</feature>
<dbReference type="InterPro" id="IPR006168">
    <property type="entry name" value="G3P_DH_NAD-dep"/>
</dbReference>
<evidence type="ECO:0000313" key="11">
    <source>
        <dbReference type="EMBL" id="MCF1715341.1"/>
    </source>
</evidence>
<dbReference type="Proteomes" id="UP001200145">
    <property type="component" value="Unassembled WGS sequence"/>
</dbReference>
<dbReference type="EC" id="1.1.1.94" evidence="8"/>
<dbReference type="Gene3D" id="3.40.50.720">
    <property type="entry name" value="NAD(P)-binding Rossmann-like Domain"/>
    <property type="match status" value="1"/>
</dbReference>
<dbReference type="SUPFAM" id="SSF51735">
    <property type="entry name" value="NAD(P)-binding Rossmann-fold domains"/>
    <property type="match status" value="1"/>
</dbReference>
<dbReference type="InterPro" id="IPR011128">
    <property type="entry name" value="G3P_DH_NAD-dep_N"/>
</dbReference>
<dbReference type="RefSeq" id="WP_234866296.1">
    <property type="nucleotide sequence ID" value="NZ_JAKEVY010000003.1"/>
</dbReference>
<evidence type="ECO:0000259" key="9">
    <source>
        <dbReference type="Pfam" id="PF01210"/>
    </source>
</evidence>
<name>A0ABS9BI07_9BACT</name>
<dbReference type="PROSITE" id="PS00957">
    <property type="entry name" value="NAD_G3PDH"/>
    <property type="match status" value="1"/>
</dbReference>
<organism evidence="11 12">
    <name type="scientific">Flavihumibacter fluminis</name>
    <dbReference type="NCBI Taxonomy" id="2909236"/>
    <lineage>
        <taxon>Bacteria</taxon>
        <taxon>Pseudomonadati</taxon>
        <taxon>Bacteroidota</taxon>
        <taxon>Chitinophagia</taxon>
        <taxon>Chitinophagales</taxon>
        <taxon>Chitinophagaceae</taxon>
        <taxon>Flavihumibacter</taxon>
    </lineage>
</organism>
<dbReference type="PIRSF" id="PIRSF000114">
    <property type="entry name" value="Glycerol-3-P_dh"/>
    <property type="match status" value="1"/>
</dbReference>
<dbReference type="Gene3D" id="1.10.1040.10">
    <property type="entry name" value="N-(1-d-carboxylethyl)-l-norvaline Dehydrogenase, domain 2"/>
    <property type="match status" value="1"/>
</dbReference>
<evidence type="ECO:0000256" key="2">
    <source>
        <dbReference type="ARBA" id="ARBA00022516"/>
    </source>
</evidence>
<comment type="caution">
    <text evidence="11">The sequence shown here is derived from an EMBL/GenBank/DDBJ whole genome shotgun (WGS) entry which is preliminary data.</text>
</comment>
<dbReference type="SUPFAM" id="SSF48179">
    <property type="entry name" value="6-phosphogluconate dehydrogenase C-terminal domain-like"/>
    <property type="match status" value="1"/>
</dbReference>
<keyword evidence="12" id="KW-1185">Reference proteome</keyword>
<dbReference type="PANTHER" id="PTHR11728">
    <property type="entry name" value="GLYCEROL-3-PHOSPHATE DEHYDROGENASE"/>
    <property type="match status" value="1"/>
</dbReference>
<accession>A0ABS9BI07</accession>
<dbReference type="InterPro" id="IPR008927">
    <property type="entry name" value="6-PGluconate_DH-like_C_sf"/>
</dbReference>
<comment type="similarity">
    <text evidence="1 7">Belongs to the NAD-dependent glycerol-3-phosphate dehydrogenase family.</text>
</comment>
<dbReference type="Pfam" id="PF07479">
    <property type="entry name" value="NAD_Gly3P_dh_C"/>
    <property type="match status" value="1"/>
</dbReference>
<dbReference type="PANTHER" id="PTHR11728:SF1">
    <property type="entry name" value="GLYCEROL-3-PHOSPHATE DEHYDROGENASE [NAD(+)] 2, CHLOROPLASTIC"/>
    <property type="match status" value="1"/>
</dbReference>
<gene>
    <name evidence="11" type="ORF">L0U88_11945</name>
</gene>
<keyword evidence="5" id="KW-0594">Phospholipid biosynthesis</keyword>
<evidence type="ECO:0000256" key="5">
    <source>
        <dbReference type="ARBA" id="ARBA00023209"/>
    </source>
</evidence>
<dbReference type="InterPro" id="IPR013328">
    <property type="entry name" value="6PGD_dom2"/>
</dbReference>
<proteinExistence type="inferred from homology"/>
<evidence type="ECO:0000256" key="7">
    <source>
        <dbReference type="RuleBase" id="RU000437"/>
    </source>
</evidence>
<dbReference type="Pfam" id="PF01210">
    <property type="entry name" value="NAD_Gly3P_dh_N"/>
    <property type="match status" value="1"/>
</dbReference>
<evidence type="ECO:0000256" key="6">
    <source>
        <dbReference type="ARBA" id="ARBA00023264"/>
    </source>
</evidence>
<reference evidence="11 12" key="1">
    <citation type="submission" date="2022-01" db="EMBL/GenBank/DDBJ databases">
        <title>Flavihumibacter sp. nov., isolated from sediment of a river.</title>
        <authorList>
            <person name="Liu H."/>
        </authorList>
    </citation>
    <scope>NUCLEOTIDE SEQUENCE [LARGE SCALE GENOMIC DNA]</scope>
    <source>
        <strain evidence="11 12">RY-1</strain>
    </source>
</reference>
<evidence type="ECO:0000256" key="1">
    <source>
        <dbReference type="ARBA" id="ARBA00011009"/>
    </source>
</evidence>
<keyword evidence="6" id="KW-1208">Phospholipid metabolism</keyword>
<keyword evidence="3 7" id="KW-0560">Oxidoreductase</keyword>
<evidence type="ECO:0000256" key="3">
    <source>
        <dbReference type="ARBA" id="ARBA00023002"/>
    </source>
</evidence>
<dbReference type="EMBL" id="JAKEVY010000003">
    <property type="protein sequence ID" value="MCF1715341.1"/>
    <property type="molecule type" value="Genomic_DNA"/>
</dbReference>
<evidence type="ECO:0000256" key="8">
    <source>
        <dbReference type="RuleBase" id="RU000439"/>
    </source>
</evidence>
<dbReference type="PRINTS" id="PR00077">
    <property type="entry name" value="GPDHDRGNASE"/>
</dbReference>
<protein>
    <recommendedName>
        <fullName evidence="8">Glycerol-3-phosphate dehydrogenase</fullName>
        <ecNumber evidence="8">1.1.1.94</ecNumber>
    </recommendedName>
</protein>
<feature type="domain" description="Glycerol-3-phosphate dehydrogenase NAD-dependent C-terminal" evidence="10">
    <location>
        <begin position="184"/>
        <end position="320"/>
    </location>
</feature>
<dbReference type="InterPro" id="IPR006109">
    <property type="entry name" value="G3P_DH_NAD-dep_C"/>
</dbReference>
<evidence type="ECO:0000256" key="4">
    <source>
        <dbReference type="ARBA" id="ARBA00023098"/>
    </source>
</evidence>
<keyword evidence="7" id="KW-0520">NAD</keyword>
<dbReference type="InterPro" id="IPR036291">
    <property type="entry name" value="NAD(P)-bd_dom_sf"/>
</dbReference>